<name>A0ABP9D4K1_9BACT</name>
<feature type="transmembrane region" description="Helical" evidence="9">
    <location>
        <begin position="32"/>
        <end position="53"/>
    </location>
</feature>
<evidence type="ECO:0000313" key="12">
    <source>
        <dbReference type="EMBL" id="GAA4826685.1"/>
    </source>
</evidence>
<dbReference type="NCBIfam" id="TIGR01007">
    <property type="entry name" value="eps_fam"/>
    <property type="match status" value="1"/>
</dbReference>
<keyword evidence="9" id="KW-1133">Transmembrane helix</keyword>
<protein>
    <recommendedName>
        <fullName evidence="2">non-specific protein-tyrosine kinase</fullName>
        <ecNumber evidence="2">2.7.10.2</ecNumber>
    </recommendedName>
</protein>
<dbReference type="Pfam" id="PF13807">
    <property type="entry name" value="GNVR"/>
    <property type="match status" value="1"/>
</dbReference>
<evidence type="ECO:0000313" key="13">
    <source>
        <dbReference type="Proteomes" id="UP001500298"/>
    </source>
</evidence>
<evidence type="ECO:0000256" key="7">
    <source>
        <dbReference type="ARBA" id="ARBA00023137"/>
    </source>
</evidence>
<dbReference type="RefSeq" id="WP_345369581.1">
    <property type="nucleotide sequence ID" value="NZ_BAABJX010000017.1"/>
</dbReference>
<proteinExistence type="inferred from homology"/>
<keyword evidence="9" id="KW-0472">Membrane</keyword>
<keyword evidence="4" id="KW-0547">Nucleotide-binding</keyword>
<evidence type="ECO:0000256" key="8">
    <source>
        <dbReference type="ARBA" id="ARBA00051245"/>
    </source>
</evidence>
<dbReference type="Proteomes" id="UP001500298">
    <property type="component" value="Unassembled WGS sequence"/>
</dbReference>
<keyword evidence="5 12" id="KW-0418">Kinase</keyword>
<dbReference type="EC" id="2.7.10.2" evidence="2"/>
<evidence type="ECO:0000259" key="10">
    <source>
        <dbReference type="Pfam" id="PF13614"/>
    </source>
</evidence>
<evidence type="ECO:0000256" key="2">
    <source>
        <dbReference type="ARBA" id="ARBA00011903"/>
    </source>
</evidence>
<keyword evidence="3" id="KW-0808">Transferase</keyword>
<evidence type="ECO:0000256" key="5">
    <source>
        <dbReference type="ARBA" id="ARBA00022777"/>
    </source>
</evidence>
<dbReference type="PANTHER" id="PTHR32309">
    <property type="entry name" value="TYROSINE-PROTEIN KINASE"/>
    <property type="match status" value="1"/>
</dbReference>
<evidence type="ECO:0000256" key="4">
    <source>
        <dbReference type="ARBA" id="ARBA00022741"/>
    </source>
</evidence>
<keyword evidence="13" id="KW-1185">Reference proteome</keyword>
<dbReference type="EMBL" id="BAABJX010000017">
    <property type="protein sequence ID" value="GAA4826685.1"/>
    <property type="molecule type" value="Genomic_DNA"/>
</dbReference>
<evidence type="ECO:0000259" key="11">
    <source>
        <dbReference type="Pfam" id="PF13807"/>
    </source>
</evidence>
<dbReference type="InterPro" id="IPR005702">
    <property type="entry name" value="Wzc-like_C"/>
</dbReference>
<comment type="similarity">
    <text evidence="1">Belongs to the CpsD/CapB family.</text>
</comment>
<accession>A0ABP9D4K1</accession>
<feature type="domain" description="Tyrosine-protein kinase G-rich" evidence="11">
    <location>
        <begin position="467"/>
        <end position="536"/>
    </location>
</feature>
<dbReference type="SUPFAM" id="SSF52540">
    <property type="entry name" value="P-loop containing nucleoside triphosphate hydrolases"/>
    <property type="match status" value="1"/>
</dbReference>
<organism evidence="12 13">
    <name type="scientific">Algivirga pacifica</name>
    <dbReference type="NCBI Taxonomy" id="1162670"/>
    <lineage>
        <taxon>Bacteria</taxon>
        <taxon>Pseudomonadati</taxon>
        <taxon>Bacteroidota</taxon>
        <taxon>Cytophagia</taxon>
        <taxon>Cytophagales</taxon>
        <taxon>Flammeovirgaceae</taxon>
        <taxon>Algivirga</taxon>
    </lineage>
</organism>
<dbReference type="Pfam" id="PF13614">
    <property type="entry name" value="AAA_31"/>
    <property type="match status" value="1"/>
</dbReference>
<dbReference type="GO" id="GO:0016301">
    <property type="term" value="F:kinase activity"/>
    <property type="evidence" value="ECO:0007669"/>
    <property type="project" value="UniProtKB-KW"/>
</dbReference>
<evidence type="ECO:0000256" key="9">
    <source>
        <dbReference type="SAM" id="Phobius"/>
    </source>
</evidence>
<keyword evidence="6" id="KW-0067">ATP-binding</keyword>
<keyword evidence="9" id="KW-0812">Transmembrane</keyword>
<evidence type="ECO:0000256" key="1">
    <source>
        <dbReference type="ARBA" id="ARBA00007316"/>
    </source>
</evidence>
<dbReference type="CDD" id="cd05387">
    <property type="entry name" value="BY-kinase"/>
    <property type="match status" value="1"/>
</dbReference>
<reference evidence="13" key="1">
    <citation type="journal article" date="2019" name="Int. J. Syst. Evol. Microbiol.">
        <title>The Global Catalogue of Microorganisms (GCM) 10K type strain sequencing project: providing services to taxonomists for standard genome sequencing and annotation.</title>
        <authorList>
            <consortium name="The Broad Institute Genomics Platform"/>
            <consortium name="The Broad Institute Genome Sequencing Center for Infectious Disease"/>
            <person name="Wu L."/>
            <person name="Ma J."/>
        </authorList>
    </citation>
    <scope>NUCLEOTIDE SEQUENCE [LARGE SCALE GENOMIC DNA]</scope>
    <source>
        <strain evidence="13">JCM 18326</strain>
    </source>
</reference>
<keyword evidence="7" id="KW-0829">Tyrosine-protein kinase</keyword>
<sequence length="814" mass="92310">MNTQGNFQGNFDEQEDVVLDLGRYFRYALSKWYLVAISTVLGVIVAFGVTWLMPDIWQVTSKVVKEKEDTSGGASMLAGLDLGIGGGMDLATINMEYEKGFFMSRGILRKVVDELKLDVAYYDATSLKKRLLYKTSPFVIDFDRNQNGMPLDRTYLVKKLSSTTYELQLDDDEPKEEISWIPFFNKKEFPFGKEVEVNGFKFTIALNEAVIWDTESEYEFRLYSEDAIVREIRDKVSLAALGDKKAGESVLQFTSNGTIPLMEVDLLNTIYKVGEEENIDYKNSRDFKAIEFLDERLTEISDSMRNMASEMHVLRIKNKELSGGSQYVFQKIYELDEERNSIELTLRYLEYLKSYVQDQKEDEILSPNMFGVENKALDQLVEDYITLKVETTTLQTELVENSPIFQLQLKQKREAVVAMEKIILENVTNMTDTYRFKMKQVNRKVNELMKSAETLLSEEKVFTDYQRLFTTNEELYTILLQKKAEASINSASATSDYRVLEYPEISEKPISPKKLINLVIGLLLGAVLPLGLMFVKIVFDNKIQTRDDIEALSSIPVAGVVGKAKRSDVLVVTNSPKGAVSESFRSIRANMKYLVPNKEKVTIMATSTIPGEGKTFFSSNLAASFAQMGKKVLLIGADIRKPRLDDYFNVQGYGLTDYLIGNCESYAAIQKTDVPNLHMIHSGPVPPNPSELLSSDKMSALMADMQEAFDVVMIDTAPIGLVADSFNLLQHVDVMFLMTRQDHTLREMVQKAESHFSDEERKKVNFVLNGVDMENNTYGGTYGSYGYSGGYYVEEEVEPGKRDKAKSFLKKVFS</sequence>
<dbReference type="PANTHER" id="PTHR32309:SF13">
    <property type="entry name" value="FERRIC ENTEROBACTIN TRANSPORT PROTEIN FEPE"/>
    <property type="match status" value="1"/>
</dbReference>
<dbReference type="Gene3D" id="3.40.50.300">
    <property type="entry name" value="P-loop containing nucleotide triphosphate hydrolases"/>
    <property type="match status" value="1"/>
</dbReference>
<dbReference type="InterPro" id="IPR050445">
    <property type="entry name" value="Bact_polysacc_biosynth/exp"/>
</dbReference>
<dbReference type="InterPro" id="IPR032807">
    <property type="entry name" value="GNVR"/>
</dbReference>
<dbReference type="InterPro" id="IPR025669">
    <property type="entry name" value="AAA_dom"/>
</dbReference>
<evidence type="ECO:0000256" key="6">
    <source>
        <dbReference type="ARBA" id="ARBA00022840"/>
    </source>
</evidence>
<comment type="catalytic activity">
    <reaction evidence="8">
        <text>L-tyrosyl-[protein] + ATP = O-phospho-L-tyrosyl-[protein] + ADP + H(+)</text>
        <dbReference type="Rhea" id="RHEA:10596"/>
        <dbReference type="Rhea" id="RHEA-COMP:10136"/>
        <dbReference type="Rhea" id="RHEA-COMP:20101"/>
        <dbReference type="ChEBI" id="CHEBI:15378"/>
        <dbReference type="ChEBI" id="CHEBI:30616"/>
        <dbReference type="ChEBI" id="CHEBI:46858"/>
        <dbReference type="ChEBI" id="CHEBI:61978"/>
        <dbReference type="ChEBI" id="CHEBI:456216"/>
        <dbReference type="EC" id="2.7.10.2"/>
    </reaction>
</comment>
<comment type="caution">
    <text evidence="12">The sequence shown here is derived from an EMBL/GenBank/DDBJ whole genome shotgun (WGS) entry which is preliminary data.</text>
</comment>
<evidence type="ECO:0000256" key="3">
    <source>
        <dbReference type="ARBA" id="ARBA00022679"/>
    </source>
</evidence>
<gene>
    <name evidence="12" type="ORF">GCM10023331_09180</name>
</gene>
<dbReference type="InterPro" id="IPR027417">
    <property type="entry name" value="P-loop_NTPase"/>
</dbReference>
<feature type="domain" description="AAA" evidence="10">
    <location>
        <begin position="611"/>
        <end position="719"/>
    </location>
</feature>
<feature type="transmembrane region" description="Helical" evidence="9">
    <location>
        <begin position="515"/>
        <end position="539"/>
    </location>
</feature>